<dbReference type="EMBL" id="WUMV01000007">
    <property type="protein sequence ID" value="MXN66159.1"/>
    <property type="molecule type" value="Genomic_DNA"/>
</dbReference>
<evidence type="ECO:0000313" key="5">
    <source>
        <dbReference type="EMBL" id="MXN66159.1"/>
    </source>
</evidence>
<evidence type="ECO:0000256" key="1">
    <source>
        <dbReference type="SAM" id="Coils"/>
    </source>
</evidence>
<protein>
    <submittedName>
        <fullName evidence="5">EAL domain-containing protein</fullName>
    </submittedName>
</protein>
<dbReference type="Proteomes" id="UP000433101">
    <property type="component" value="Unassembled WGS sequence"/>
</dbReference>
<organism evidence="5 6">
    <name type="scientific">Stappia sediminis</name>
    <dbReference type="NCBI Taxonomy" id="2692190"/>
    <lineage>
        <taxon>Bacteria</taxon>
        <taxon>Pseudomonadati</taxon>
        <taxon>Pseudomonadota</taxon>
        <taxon>Alphaproteobacteria</taxon>
        <taxon>Hyphomicrobiales</taxon>
        <taxon>Stappiaceae</taxon>
        <taxon>Stappia</taxon>
    </lineage>
</organism>
<sequence>MARVPNSFVFVCMAIIAVSGGAVLVVQFGRPLVEALSLSATILCTMAVVHLVFARARERGETGEAVERLEERMQEIDEDVGNLEGRLTGVESTIPRRTREEIDPLFAEVEVLGALVKQMAEAMADMETRIEDQDRRISLPSEPEVARVAHFAEPPREIGYHGASGNEVPGERQRRVGEPAPRQHGFAHEQGVQGGYSAREDHRGSRQDGFPPQPDEHYRTPRGRAQPDPAMRQTIRDALEANRVDLYLQPIVILPQRRVKYYEALSRIRDEDDTVITPAEFLPEAARAGLMPRIDNLVLFRAIQILRRLSSRNREAGLFVNISAATLVDETFFPGFLEFVRSQKGFADMLIFEFTQADVAEMGILEMESLAALADLGFRFSMDHITDLKMDFRDLADRGFRFAKYNADRMLGHAGLGQGDIHPADFGDLLQRFGIELIVDHVEAEAQVLDLLDYHVRIGQGLLFSPPRPVRPEVLQSNANRVTRRAAE</sequence>
<accession>A0A7X3LW09</accession>
<dbReference type="AlphaFoldDB" id="A0A7X3LW09"/>
<dbReference type="InterPro" id="IPR001633">
    <property type="entry name" value="EAL_dom"/>
</dbReference>
<dbReference type="InterPro" id="IPR035919">
    <property type="entry name" value="EAL_sf"/>
</dbReference>
<evidence type="ECO:0000256" key="3">
    <source>
        <dbReference type="SAM" id="Phobius"/>
    </source>
</evidence>
<feature type="coiled-coil region" evidence="1">
    <location>
        <begin position="59"/>
        <end position="86"/>
    </location>
</feature>
<evidence type="ECO:0000256" key="2">
    <source>
        <dbReference type="SAM" id="MobiDB-lite"/>
    </source>
</evidence>
<reference evidence="5 6" key="1">
    <citation type="submission" date="2019-12" db="EMBL/GenBank/DDBJ databases">
        <authorList>
            <person name="Li M."/>
        </authorList>
    </citation>
    <scope>NUCLEOTIDE SEQUENCE [LARGE SCALE GENOMIC DNA]</scope>
    <source>
        <strain evidence="5 6">GBMRC 2046</strain>
    </source>
</reference>
<keyword evidence="6" id="KW-1185">Reference proteome</keyword>
<dbReference type="SUPFAM" id="SSF141868">
    <property type="entry name" value="EAL domain-like"/>
    <property type="match status" value="1"/>
</dbReference>
<dbReference type="Pfam" id="PF00563">
    <property type="entry name" value="EAL"/>
    <property type="match status" value="1"/>
</dbReference>
<dbReference type="Gene3D" id="3.20.20.450">
    <property type="entry name" value="EAL domain"/>
    <property type="match status" value="1"/>
</dbReference>
<dbReference type="PANTHER" id="PTHR33121:SF79">
    <property type="entry name" value="CYCLIC DI-GMP PHOSPHODIESTERASE PDED-RELATED"/>
    <property type="match status" value="1"/>
</dbReference>
<evidence type="ECO:0000259" key="4">
    <source>
        <dbReference type="PROSITE" id="PS50883"/>
    </source>
</evidence>
<dbReference type="CDD" id="cd01948">
    <property type="entry name" value="EAL"/>
    <property type="match status" value="1"/>
</dbReference>
<dbReference type="InterPro" id="IPR050706">
    <property type="entry name" value="Cyclic-di-GMP_PDE-like"/>
</dbReference>
<feature type="region of interest" description="Disordered" evidence="2">
    <location>
        <begin position="153"/>
        <end position="230"/>
    </location>
</feature>
<keyword evidence="3" id="KW-1133">Transmembrane helix</keyword>
<dbReference type="GO" id="GO:0071111">
    <property type="term" value="F:cyclic-guanylate-specific phosphodiesterase activity"/>
    <property type="evidence" value="ECO:0007669"/>
    <property type="project" value="InterPro"/>
</dbReference>
<dbReference type="PANTHER" id="PTHR33121">
    <property type="entry name" value="CYCLIC DI-GMP PHOSPHODIESTERASE PDEF"/>
    <property type="match status" value="1"/>
</dbReference>
<keyword evidence="1" id="KW-0175">Coiled coil</keyword>
<dbReference type="PROSITE" id="PS50883">
    <property type="entry name" value="EAL"/>
    <property type="match status" value="1"/>
</dbReference>
<keyword evidence="3" id="KW-0472">Membrane</keyword>
<dbReference type="RefSeq" id="WP_160776411.1">
    <property type="nucleotide sequence ID" value="NZ_WUMV01000007.1"/>
</dbReference>
<feature type="transmembrane region" description="Helical" evidence="3">
    <location>
        <begin position="7"/>
        <end position="29"/>
    </location>
</feature>
<proteinExistence type="predicted"/>
<dbReference type="SMART" id="SM00052">
    <property type="entry name" value="EAL"/>
    <property type="match status" value="1"/>
</dbReference>
<gene>
    <name evidence="5" type="ORF">GR183_14685</name>
</gene>
<keyword evidence="3" id="KW-0812">Transmembrane</keyword>
<name>A0A7X3LW09_9HYPH</name>
<evidence type="ECO:0000313" key="6">
    <source>
        <dbReference type="Proteomes" id="UP000433101"/>
    </source>
</evidence>
<feature type="domain" description="EAL" evidence="4">
    <location>
        <begin position="228"/>
        <end position="481"/>
    </location>
</feature>
<comment type="caution">
    <text evidence="5">The sequence shown here is derived from an EMBL/GenBank/DDBJ whole genome shotgun (WGS) entry which is preliminary data.</text>
</comment>